<dbReference type="EMBL" id="JAMLJN010000008">
    <property type="protein sequence ID" value="MCL9770702.1"/>
    <property type="molecule type" value="Genomic_DNA"/>
</dbReference>
<protein>
    <submittedName>
        <fullName evidence="1">DUF3575 domain-containing protein</fullName>
    </submittedName>
</protein>
<organism evidence="1 2">
    <name type="scientific">Flavobacterium fragile</name>
    <dbReference type="NCBI Taxonomy" id="2949085"/>
    <lineage>
        <taxon>Bacteria</taxon>
        <taxon>Pseudomonadati</taxon>
        <taxon>Bacteroidota</taxon>
        <taxon>Flavobacteriia</taxon>
        <taxon>Flavobacteriales</taxon>
        <taxon>Flavobacteriaceae</taxon>
        <taxon>Flavobacterium</taxon>
    </lineage>
</organism>
<dbReference type="Pfam" id="PF12099">
    <property type="entry name" value="DUF3575"/>
    <property type="match status" value="1"/>
</dbReference>
<comment type="caution">
    <text evidence="1">The sequence shown here is derived from an EMBL/GenBank/DDBJ whole genome shotgun (WGS) entry which is preliminary data.</text>
</comment>
<dbReference type="RefSeq" id="WP_250582308.1">
    <property type="nucleotide sequence ID" value="NZ_JAMLJN010000008.1"/>
</dbReference>
<accession>A0ABT0TIQ9</accession>
<dbReference type="InterPro" id="IPR021958">
    <property type="entry name" value="DUF3575"/>
</dbReference>
<gene>
    <name evidence="1" type="ORF">NAT47_09750</name>
</gene>
<name>A0ABT0TIQ9_9FLAO</name>
<sequence length="182" mass="20784">MKKPWYLACLVSSWGYGQTYIKTNPVSPIFSMIHVGVETQLNSKFSLGVDGTQSIAKSHNGKPLEVTLITTELRYYPRGIQKGWFFGAHVAGSHFYLQKYNYYNTNSVQKGYNFMLGGSVGYVFPLTKQLNLETYIGGGNISSFYKGYDYETGIRYDLAKKWNKSGEWLPYRLSINLVYDIK</sequence>
<proteinExistence type="predicted"/>
<evidence type="ECO:0000313" key="2">
    <source>
        <dbReference type="Proteomes" id="UP001203342"/>
    </source>
</evidence>
<reference evidence="1 2" key="1">
    <citation type="submission" date="2022-05" db="EMBL/GenBank/DDBJ databases">
        <title>Flavobacterium sp., isolated from activated sludge.</title>
        <authorList>
            <person name="Ran Q."/>
        </authorList>
    </citation>
    <scope>NUCLEOTIDE SEQUENCE [LARGE SCALE GENOMIC DNA]</scope>
    <source>
        <strain evidence="1 2">HXWNR69</strain>
    </source>
</reference>
<keyword evidence="2" id="KW-1185">Reference proteome</keyword>
<evidence type="ECO:0000313" key="1">
    <source>
        <dbReference type="EMBL" id="MCL9770702.1"/>
    </source>
</evidence>
<dbReference type="Proteomes" id="UP001203342">
    <property type="component" value="Unassembled WGS sequence"/>
</dbReference>